<dbReference type="RefSeq" id="XP_036634608.1">
    <property type="nucleotide sequence ID" value="XM_036773135.1"/>
</dbReference>
<protein>
    <submittedName>
        <fullName evidence="4">Uncharacterized protein</fullName>
    </submittedName>
</protein>
<organism evidence="4 5">
    <name type="scientific">Pleurotus ostreatus</name>
    <name type="common">Oyster mushroom</name>
    <name type="synonym">White-rot fungus</name>
    <dbReference type="NCBI Taxonomy" id="5322"/>
    <lineage>
        <taxon>Eukaryota</taxon>
        <taxon>Fungi</taxon>
        <taxon>Dikarya</taxon>
        <taxon>Basidiomycota</taxon>
        <taxon>Agaricomycotina</taxon>
        <taxon>Agaricomycetes</taxon>
        <taxon>Agaricomycetidae</taxon>
        <taxon>Agaricales</taxon>
        <taxon>Pleurotineae</taxon>
        <taxon>Pleurotaceae</taxon>
        <taxon>Pleurotus</taxon>
    </lineage>
</organism>
<proteinExistence type="predicted"/>
<evidence type="ECO:0000313" key="4">
    <source>
        <dbReference type="EMBL" id="KAF7436709.1"/>
    </source>
</evidence>
<feature type="signal peptide" evidence="3">
    <location>
        <begin position="1"/>
        <end position="20"/>
    </location>
</feature>
<evidence type="ECO:0000256" key="3">
    <source>
        <dbReference type="SAM" id="SignalP"/>
    </source>
</evidence>
<evidence type="ECO:0000256" key="2">
    <source>
        <dbReference type="SAM" id="Phobius"/>
    </source>
</evidence>
<dbReference type="Proteomes" id="UP000623687">
    <property type="component" value="Unassembled WGS sequence"/>
</dbReference>
<keyword evidence="5" id="KW-1185">Reference proteome</keyword>
<dbReference type="GeneID" id="59373360"/>
<keyword evidence="2" id="KW-1133">Transmembrane helix</keyword>
<dbReference type="AlphaFoldDB" id="A0A8H7A1N2"/>
<reference evidence="4" key="1">
    <citation type="submission" date="2019-07" db="EMBL/GenBank/DDBJ databases">
        <authorList>
            <person name="Palmer J.M."/>
        </authorList>
    </citation>
    <scope>NUCLEOTIDE SEQUENCE</scope>
    <source>
        <strain evidence="4">PC9</strain>
    </source>
</reference>
<gene>
    <name evidence="4" type="ORF">PC9H_003542</name>
</gene>
<sequence length="231" mass="23382">MSKLFTCFFVFSALVLAINAIQLDGATNDLERRKSTAETIVDLIDDIKKAKKNSGSDDDDDIFSNLFDDDDDVPQGFFTTVTNVGGSTATIVTRSGGPAITLAAQGKTTTFGGSTWTVPTATPTSTSSGSTSAKSTTTLSGFTTIYTSLDKHAATIVSNVGGAAITLTSSKGTTTTFGGSTYTIATHVLAASASKSNAAGASIQPVSVTRAALGGVLTVVASIAVGAMIVL</sequence>
<dbReference type="EMBL" id="JACETU010000002">
    <property type="protein sequence ID" value="KAF7436709.1"/>
    <property type="molecule type" value="Genomic_DNA"/>
</dbReference>
<feature type="transmembrane region" description="Helical" evidence="2">
    <location>
        <begin position="211"/>
        <end position="230"/>
    </location>
</feature>
<keyword evidence="2" id="KW-0812">Transmembrane</keyword>
<evidence type="ECO:0000256" key="1">
    <source>
        <dbReference type="SAM" id="MobiDB-lite"/>
    </source>
</evidence>
<comment type="caution">
    <text evidence="4">The sequence shown here is derived from an EMBL/GenBank/DDBJ whole genome shotgun (WGS) entry which is preliminary data.</text>
</comment>
<dbReference type="OrthoDB" id="3032463at2759"/>
<feature type="chain" id="PRO_5034558623" evidence="3">
    <location>
        <begin position="21"/>
        <end position="231"/>
    </location>
</feature>
<keyword evidence="2" id="KW-0472">Membrane</keyword>
<accession>A0A8H7A1N2</accession>
<evidence type="ECO:0000313" key="5">
    <source>
        <dbReference type="Proteomes" id="UP000623687"/>
    </source>
</evidence>
<keyword evidence="3" id="KW-0732">Signal</keyword>
<feature type="region of interest" description="Disordered" evidence="1">
    <location>
        <begin position="114"/>
        <end position="133"/>
    </location>
</feature>
<name>A0A8H7A1N2_PLEOS</name>
<dbReference type="VEuPathDB" id="FungiDB:PC9H_003542"/>